<keyword evidence="2" id="KW-0472">Membrane</keyword>
<feature type="transmembrane region" description="Helical" evidence="2">
    <location>
        <begin position="126"/>
        <end position="149"/>
    </location>
</feature>
<feature type="transmembrane region" description="Helical" evidence="2">
    <location>
        <begin position="50"/>
        <end position="70"/>
    </location>
</feature>
<protein>
    <submittedName>
        <fullName evidence="3">Uncharacterized protein</fullName>
    </submittedName>
</protein>
<name>A0A1Y3BAD4_EURMA</name>
<sequence>MGHFIGVVGESSTSSSHHLNNNNNNNSTIPLLMNNIQQQQSSSYDHSLNLIFYLLFYLSVAILGLMGATRNWKNHPNYQRKITYLTCHVLLFGLIIFYNLITWFNFRSYSPLNRMDDNDDGDEDNLLVASLFDFIDFLIGLSLLISLIINSKYHHQQKIPTTTTTMTKHQRNSITPIMA</sequence>
<keyword evidence="2" id="KW-0812">Transmembrane</keyword>
<dbReference type="AlphaFoldDB" id="A0A1Y3BAD4"/>
<gene>
    <name evidence="3" type="ORF">BLA29_010183</name>
</gene>
<reference evidence="3 4" key="1">
    <citation type="submission" date="2017-03" db="EMBL/GenBank/DDBJ databases">
        <title>Genome Survey of Euroglyphus maynei.</title>
        <authorList>
            <person name="Arlian L.G."/>
            <person name="Morgan M.S."/>
            <person name="Rider S.D."/>
        </authorList>
    </citation>
    <scope>NUCLEOTIDE SEQUENCE [LARGE SCALE GENOMIC DNA]</scope>
    <source>
        <strain evidence="3">Arlian Lab</strain>
        <tissue evidence="3">Whole body</tissue>
    </source>
</reference>
<keyword evidence="4" id="KW-1185">Reference proteome</keyword>
<comment type="caution">
    <text evidence="3">The sequence shown here is derived from an EMBL/GenBank/DDBJ whole genome shotgun (WGS) entry which is preliminary data.</text>
</comment>
<dbReference type="OrthoDB" id="6516062at2759"/>
<feature type="transmembrane region" description="Helical" evidence="2">
    <location>
        <begin position="82"/>
        <end position="106"/>
    </location>
</feature>
<proteinExistence type="predicted"/>
<evidence type="ECO:0000256" key="2">
    <source>
        <dbReference type="SAM" id="Phobius"/>
    </source>
</evidence>
<dbReference type="EMBL" id="MUJZ01030777">
    <property type="protein sequence ID" value="OTF77812.1"/>
    <property type="molecule type" value="Genomic_DNA"/>
</dbReference>
<organism evidence="3 4">
    <name type="scientific">Euroglyphus maynei</name>
    <name type="common">Mayne's house dust mite</name>
    <dbReference type="NCBI Taxonomy" id="6958"/>
    <lineage>
        <taxon>Eukaryota</taxon>
        <taxon>Metazoa</taxon>
        <taxon>Ecdysozoa</taxon>
        <taxon>Arthropoda</taxon>
        <taxon>Chelicerata</taxon>
        <taxon>Arachnida</taxon>
        <taxon>Acari</taxon>
        <taxon>Acariformes</taxon>
        <taxon>Sarcoptiformes</taxon>
        <taxon>Astigmata</taxon>
        <taxon>Psoroptidia</taxon>
        <taxon>Analgoidea</taxon>
        <taxon>Pyroglyphidae</taxon>
        <taxon>Pyroglyphinae</taxon>
        <taxon>Euroglyphus</taxon>
    </lineage>
</organism>
<keyword evidence="2" id="KW-1133">Transmembrane helix</keyword>
<dbReference type="Proteomes" id="UP000194236">
    <property type="component" value="Unassembled WGS sequence"/>
</dbReference>
<accession>A0A1Y3BAD4</accession>
<feature type="compositionally biased region" description="Low complexity" evidence="1">
    <location>
        <begin position="11"/>
        <end position="20"/>
    </location>
</feature>
<evidence type="ECO:0000313" key="3">
    <source>
        <dbReference type="EMBL" id="OTF77812.1"/>
    </source>
</evidence>
<feature type="region of interest" description="Disordered" evidence="1">
    <location>
        <begin position="1"/>
        <end position="20"/>
    </location>
</feature>
<evidence type="ECO:0000256" key="1">
    <source>
        <dbReference type="SAM" id="MobiDB-lite"/>
    </source>
</evidence>
<evidence type="ECO:0000313" key="4">
    <source>
        <dbReference type="Proteomes" id="UP000194236"/>
    </source>
</evidence>